<dbReference type="InterPro" id="IPR027417">
    <property type="entry name" value="P-loop_NTPase"/>
</dbReference>
<evidence type="ECO:0000313" key="4">
    <source>
        <dbReference type="EMBL" id="MFC5567170.1"/>
    </source>
</evidence>
<dbReference type="Gene3D" id="3.40.50.300">
    <property type="entry name" value="P-loop containing nucleotide triphosphate hydrolases"/>
    <property type="match status" value="1"/>
</dbReference>
<dbReference type="Pfam" id="PF06414">
    <property type="entry name" value="Zeta_toxin"/>
    <property type="match status" value="1"/>
</dbReference>
<dbReference type="EMBL" id="JBHSNA010000011">
    <property type="protein sequence ID" value="MFC5567170.1"/>
    <property type="molecule type" value="Genomic_DNA"/>
</dbReference>
<sequence length="202" mass="22881">MPTANRPRLWIVAGPNGSGKSTSYDSSDIEEFNRSVWIINPDLLAARIRDMEDLPLGEANLQAVRRIERWLEASIEAHQTVGVETVLSSPKYRRLVELAKSKGFEVRLIYVILRSPDLNVERVRLRVLKGGHDVPEDKVRARYVRSLEQMPWFLDQADRAWVFDNSGRTPRLIAAKRDGEITIDPRGIPAVEAAIRTLGADE</sequence>
<evidence type="ECO:0000256" key="1">
    <source>
        <dbReference type="ARBA" id="ARBA00022741"/>
    </source>
</evidence>
<name>A0ABW0SED7_9RHOB</name>
<protein>
    <submittedName>
        <fullName evidence="4">Zeta toxin family protein</fullName>
    </submittedName>
</protein>
<comment type="caution">
    <text evidence="4">The sequence shown here is derived from an EMBL/GenBank/DDBJ whole genome shotgun (WGS) entry which is preliminary data.</text>
</comment>
<keyword evidence="5" id="KW-1185">Reference proteome</keyword>
<dbReference type="PANTHER" id="PTHR39206:SF1">
    <property type="entry name" value="SLL8004 PROTEIN"/>
    <property type="match status" value="1"/>
</dbReference>
<dbReference type="InterPro" id="IPR010488">
    <property type="entry name" value="Zeta_toxin_domain"/>
</dbReference>
<dbReference type="Proteomes" id="UP001596056">
    <property type="component" value="Unassembled WGS sequence"/>
</dbReference>
<proteinExistence type="predicted"/>
<feature type="domain" description="Zeta toxin" evidence="3">
    <location>
        <begin position="3"/>
        <end position="178"/>
    </location>
</feature>
<keyword evidence="1" id="KW-0547">Nucleotide-binding</keyword>
<evidence type="ECO:0000259" key="3">
    <source>
        <dbReference type="Pfam" id="PF06414"/>
    </source>
</evidence>
<evidence type="ECO:0000256" key="2">
    <source>
        <dbReference type="ARBA" id="ARBA00022840"/>
    </source>
</evidence>
<accession>A0ABW0SED7</accession>
<reference evidence="5" key="1">
    <citation type="journal article" date="2019" name="Int. J. Syst. Evol. Microbiol.">
        <title>The Global Catalogue of Microorganisms (GCM) 10K type strain sequencing project: providing services to taxonomists for standard genome sequencing and annotation.</title>
        <authorList>
            <consortium name="The Broad Institute Genomics Platform"/>
            <consortium name="The Broad Institute Genome Sequencing Center for Infectious Disease"/>
            <person name="Wu L."/>
            <person name="Ma J."/>
        </authorList>
    </citation>
    <scope>NUCLEOTIDE SEQUENCE [LARGE SCALE GENOMIC DNA]</scope>
    <source>
        <strain evidence="5">KACC 11588</strain>
    </source>
</reference>
<dbReference type="RefSeq" id="WP_209842097.1">
    <property type="nucleotide sequence ID" value="NZ_JAGGJP010000014.1"/>
</dbReference>
<keyword evidence="2" id="KW-0067">ATP-binding</keyword>
<organism evidence="4 5">
    <name type="scientific">Rubellimicrobium aerolatum</name>
    <dbReference type="NCBI Taxonomy" id="490979"/>
    <lineage>
        <taxon>Bacteria</taxon>
        <taxon>Pseudomonadati</taxon>
        <taxon>Pseudomonadota</taxon>
        <taxon>Alphaproteobacteria</taxon>
        <taxon>Rhodobacterales</taxon>
        <taxon>Roseobacteraceae</taxon>
        <taxon>Rubellimicrobium</taxon>
    </lineage>
</organism>
<evidence type="ECO:0000313" key="5">
    <source>
        <dbReference type="Proteomes" id="UP001596056"/>
    </source>
</evidence>
<dbReference type="SUPFAM" id="SSF52540">
    <property type="entry name" value="P-loop containing nucleoside triphosphate hydrolases"/>
    <property type="match status" value="1"/>
</dbReference>
<dbReference type="PANTHER" id="PTHR39206">
    <property type="entry name" value="SLL8004 PROTEIN"/>
    <property type="match status" value="1"/>
</dbReference>
<gene>
    <name evidence="4" type="ORF">ACFPOC_12220</name>
</gene>